<evidence type="ECO:0000259" key="5">
    <source>
        <dbReference type="SMART" id="SM00382"/>
    </source>
</evidence>
<name>A0A6J1MQ33_BICAN</name>
<dbReference type="GO" id="GO:0051598">
    <property type="term" value="P:meiotic recombination checkpoint signaling"/>
    <property type="evidence" value="ECO:0007669"/>
    <property type="project" value="TreeGrafter"/>
</dbReference>
<protein>
    <submittedName>
        <fullName evidence="7">Pachytene checkpoint protein 2 homolog</fullName>
    </submittedName>
</protein>
<evidence type="ECO:0000256" key="1">
    <source>
        <dbReference type="ARBA" id="ARBA00007271"/>
    </source>
</evidence>
<dbReference type="PANTHER" id="PTHR45991:SF1">
    <property type="entry name" value="PACHYTENE CHECKPOINT PROTEIN 2 HOMOLOG"/>
    <property type="match status" value="1"/>
</dbReference>
<dbReference type="Proteomes" id="UP001652582">
    <property type="component" value="Chromosome 20"/>
</dbReference>
<keyword evidence="3" id="KW-0067">ATP-binding</keyword>
<keyword evidence="6" id="KW-1185">Reference proteome</keyword>
<dbReference type="CTD" id="41013"/>
<dbReference type="InterPro" id="IPR044539">
    <property type="entry name" value="Pch2-like"/>
</dbReference>
<proteinExistence type="inferred from homology"/>
<gene>
    <name evidence="7" type="primary">LOC112044825</name>
</gene>
<reference evidence="7" key="1">
    <citation type="submission" date="2025-08" db="UniProtKB">
        <authorList>
            <consortium name="RefSeq"/>
        </authorList>
    </citation>
    <scope>IDENTIFICATION</scope>
</reference>
<dbReference type="InterPro" id="IPR003959">
    <property type="entry name" value="ATPase_AAA_core"/>
</dbReference>
<dbReference type="SUPFAM" id="SSF52540">
    <property type="entry name" value="P-loop containing nucleoside triphosphate hydrolases"/>
    <property type="match status" value="1"/>
</dbReference>
<evidence type="ECO:0000313" key="7">
    <source>
        <dbReference type="RefSeq" id="XP_023936569.1"/>
    </source>
</evidence>
<dbReference type="OrthoDB" id="10042665at2759"/>
<dbReference type="Gene3D" id="3.40.50.300">
    <property type="entry name" value="P-loop containing nucleotide triphosphate hydrolases"/>
    <property type="match status" value="1"/>
</dbReference>
<dbReference type="GO" id="GO:0016887">
    <property type="term" value="F:ATP hydrolysis activity"/>
    <property type="evidence" value="ECO:0007669"/>
    <property type="project" value="InterPro"/>
</dbReference>
<dbReference type="InterPro" id="IPR003593">
    <property type="entry name" value="AAA+_ATPase"/>
</dbReference>
<evidence type="ECO:0000256" key="4">
    <source>
        <dbReference type="ARBA" id="ARBA00023254"/>
    </source>
</evidence>
<dbReference type="SMART" id="SM00382">
    <property type="entry name" value="AAA"/>
    <property type="match status" value="1"/>
</dbReference>
<accession>A0A6J1MQ33</accession>
<dbReference type="GeneID" id="112044825"/>
<dbReference type="PRINTS" id="PR00300">
    <property type="entry name" value="CLPPROTEASEA"/>
</dbReference>
<evidence type="ECO:0000313" key="6">
    <source>
        <dbReference type="Proteomes" id="UP001652582"/>
    </source>
</evidence>
<evidence type="ECO:0000256" key="3">
    <source>
        <dbReference type="ARBA" id="ARBA00022840"/>
    </source>
</evidence>
<dbReference type="GO" id="GO:0005634">
    <property type="term" value="C:nucleus"/>
    <property type="evidence" value="ECO:0007669"/>
    <property type="project" value="TreeGrafter"/>
</dbReference>
<dbReference type="InterPro" id="IPR058249">
    <property type="entry name" value="Pch2_C"/>
</dbReference>
<dbReference type="KEGG" id="bany:112044825"/>
<evidence type="ECO:0000256" key="2">
    <source>
        <dbReference type="ARBA" id="ARBA00022741"/>
    </source>
</evidence>
<dbReference type="InterPro" id="IPR001270">
    <property type="entry name" value="ClpA/B"/>
</dbReference>
<keyword evidence="2" id="KW-0547">Nucleotide-binding</keyword>
<dbReference type="GO" id="GO:0005694">
    <property type="term" value="C:chromosome"/>
    <property type="evidence" value="ECO:0007669"/>
    <property type="project" value="TreeGrafter"/>
</dbReference>
<sequence>MRVPLPLHVEIVQKRSSRANKDFIKQIVHSYLANFATILPGATLSKELEDVPAVAEHVKYISFCDAEQEAEVAANECEFIFHVCRLDTAGAEVDSVADAAGDEITAATVWALPHEELHGLWDSLVYDSQLKQDALRFAETAFEFGERGVDPNVVGVNRVLLFHGPTGTGKTSLCRALAHKLAVRLDGRFPRARLLEIDAHSLFSKWFSESGKLVARLFERVGELAQDPRLLVVVLVDEVESLAAARSAALRGLEPSDAVRAVNAVLTALDRLRRLPNALVLATSNVTGAIDVAFVDRADMKRLVGPPTARAAYVILRGCCTELQARGMVHPCGETLLEARALALAGPLAREAEGMRLSLRLWAVAEAAAEAGLSGRALRRLPFLARALHTAPRPPPDLARFVEALLAALRAHVADCDDLRDAANVHTNV</sequence>
<dbReference type="RefSeq" id="XP_023936569.1">
    <property type="nucleotide sequence ID" value="XM_024080801.2"/>
</dbReference>
<dbReference type="GO" id="GO:0007131">
    <property type="term" value="P:reciprocal meiotic recombination"/>
    <property type="evidence" value="ECO:0007669"/>
    <property type="project" value="TreeGrafter"/>
</dbReference>
<dbReference type="PANTHER" id="PTHR45991">
    <property type="entry name" value="PACHYTENE CHECKPOINT PROTEIN 2"/>
    <property type="match status" value="1"/>
</dbReference>
<dbReference type="AlphaFoldDB" id="A0A6J1MQ33"/>
<dbReference type="InterPro" id="IPR027417">
    <property type="entry name" value="P-loop_NTPase"/>
</dbReference>
<dbReference type="Pfam" id="PF00004">
    <property type="entry name" value="AAA"/>
    <property type="match status" value="1"/>
</dbReference>
<keyword evidence="4" id="KW-0469">Meiosis</keyword>
<dbReference type="Pfam" id="PF23563">
    <property type="entry name" value="TRIP13_N"/>
    <property type="match status" value="1"/>
</dbReference>
<organism evidence="6 7">
    <name type="scientific">Bicyclus anynana</name>
    <name type="common">Squinting bush brown butterfly</name>
    <dbReference type="NCBI Taxonomy" id="110368"/>
    <lineage>
        <taxon>Eukaryota</taxon>
        <taxon>Metazoa</taxon>
        <taxon>Ecdysozoa</taxon>
        <taxon>Arthropoda</taxon>
        <taxon>Hexapoda</taxon>
        <taxon>Insecta</taxon>
        <taxon>Pterygota</taxon>
        <taxon>Neoptera</taxon>
        <taxon>Endopterygota</taxon>
        <taxon>Lepidoptera</taxon>
        <taxon>Glossata</taxon>
        <taxon>Ditrysia</taxon>
        <taxon>Papilionoidea</taxon>
        <taxon>Nymphalidae</taxon>
        <taxon>Satyrinae</taxon>
        <taxon>Satyrini</taxon>
        <taxon>Mycalesina</taxon>
        <taxon>Bicyclus</taxon>
    </lineage>
</organism>
<comment type="similarity">
    <text evidence="1">Belongs to the AAA ATPase family. PCH2 subfamily.</text>
</comment>
<dbReference type="GO" id="GO:0005524">
    <property type="term" value="F:ATP binding"/>
    <property type="evidence" value="ECO:0007669"/>
    <property type="project" value="UniProtKB-KW"/>
</dbReference>
<dbReference type="Pfam" id="PF23242">
    <property type="entry name" value="AAA_lid_TRIP13_C"/>
    <property type="match status" value="1"/>
</dbReference>
<feature type="domain" description="AAA+ ATPase" evidence="5">
    <location>
        <begin position="156"/>
        <end position="308"/>
    </location>
</feature>